<evidence type="ECO:0000256" key="3">
    <source>
        <dbReference type="ARBA" id="ARBA00022448"/>
    </source>
</evidence>
<evidence type="ECO:0000256" key="4">
    <source>
        <dbReference type="ARBA" id="ARBA00022475"/>
    </source>
</evidence>
<evidence type="ECO:0000313" key="14">
    <source>
        <dbReference type="WBParaSite" id="ALUE_0000630601-mRNA-1"/>
    </source>
</evidence>
<dbReference type="PANTHER" id="PTHR42985">
    <property type="entry name" value="SODIUM-COUPLED MONOCARBOXYLATE TRANSPORTER"/>
    <property type="match status" value="1"/>
</dbReference>
<dbReference type="PANTHER" id="PTHR42985:SF2">
    <property type="entry name" value="SODIUM-DEPENDENT MULTIVITAMIN TRANSPORTER"/>
    <property type="match status" value="1"/>
</dbReference>
<evidence type="ECO:0000256" key="5">
    <source>
        <dbReference type="ARBA" id="ARBA00022692"/>
    </source>
</evidence>
<evidence type="ECO:0000256" key="2">
    <source>
        <dbReference type="ARBA" id="ARBA00006434"/>
    </source>
</evidence>
<feature type="transmembrane region" description="Helical" evidence="12">
    <location>
        <begin position="336"/>
        <end position="359"/>
    </location>
</feature>
<comment type="subcellular location">
    <subcellularLocation>
        <location evidence="1">Cell membrane</location>
        <topology evidence="1">Multi-pass membrane protein</topology>
    </subcellularLocation>
</comment>
<feature type="transmembrane region" description="Helical" evidence="12">
    <location>
        <begin position="98"/>
        <end position="120"/>
    </location>
</feature>
<dbReference type="GO" id="GO:0006814">
    <property type="term" value="P:sodium ion transport"/>
    <property type="evidence" value="ECO:0007669"/>
    <property type="project" value="UniProtKB-KW"/>
</dbReference>
<name>A0A9J2P9B0_ASCLU</name>
<protein>
    <submittedName>
        <fullName evidence="14">Sodium-coupled monocarboxylate transporter 1</fullName>
    </submittedName>
</protein>
<dbReference type="Pfam" id="PF00474">
    <property type="entry name" value="SSF"/>
    <property type="match status" value="1"/>
</dbReference>
<keyword evidence="8" id="KW-0406">Ion transport</keyword>
<accession>A0A9J2P9B0</accession>
<keyword evidence="5 12" id="KW-0812">Transmembrane</keyword>
<dbReference type="InterPro" id="IPR051163">
    <property type="entry name" value="Sodium:Solute_Symporter_SSF"/>
</dbReference>
<dbReference type="AlphaFoldDB" id="A0A9J2P9B0"/>
<dbReference type="GO" id="GO:0015293">
    <property type="term" value="F:symporter activity"/>
    <property type="evidence" value="ECO:0007669"/>
    <property type="project" value="TreeGrafter"/>
</dbReference>
<keyword evidence="3" id="KW-0813">Transport</keyword>
<organism evidence="13 14">
    <name type="scientific">Ascaris lumbricoides</name>
    <name type="common">Giant roundworm</name>
    <dbReference type="NCBI Taxonomy" id="6252"/>
    <lineage>
        <taxon>Eukaryota</taxon>
        <taxon>Metazoa</taxon>
        <taxon>Ecdysozoa</taxon>
        <taxon>Nematoda</taxon>
        <taxon>Chromadorea</taxon>
        <taxon>Rhabditida</taxon>
        <taxon>Spirurina</taxon>
        <taxon>Ascaridomorpha</taxon>
        <taxon>Ascaridoidea</taxon>
        <taxon>Ascarididae</taxon>
        <taxon>Ascaris</taxon>
    </lineage>
</organism>
<feature type="transmembrane region" description="Helical" evidence="12">
    <location>
        <begin position="571"/>
        <end position="592"/>
    </location>
</feature>
<evidence type="ECO:0000256" key="11">
    <source>
        <dbReference type="RuleBase" id="RU362091"/>
    </source>
</evidence>
<feature type="transmembrane region" description="Helical" evidence="12">
    <location>
        <begin position="161"/>
        <end position="179"/>
    </location>
</feature>
<sequence>MSIQDVKHDRTHWLPRRRTLGKAISNCADARSVRLSRTPSVRRILLRTAIRQEFAMNTIDMVVLVGLMAFISFYGLYKSLKGNKQSSSANEVLHGTNVSILSSALSVCSGFLSAVSLLGFPAEIYYQGTMLYWYGPMYLVSFPLVAFLFLPVFYKLKLTSVYEVLLGVTLQFWLSFYGFDYLLRTDPSLYFCGVICPGFSTFGDSCSTTQCFHIDNRRTIGSLRICGKLFNSLHQLVGGAKAGIYTSSLQMALILISMSVILFSSMWGTSFSDVISTAKQGGRLQFADVRSDPRIRHSVWSLMIGGTGNILSLFAANQLSIQRYMAMPSLKSAQWVVLLNIPFNFLILTTYVGIGLILYHAYRFCDPIMPARDRLFPHFVVERISVFPGIIGLFLAAIYSAGLSTLSASYSALGAVVIEDVIKQYMQKVCGGMELKSDHAIMLARLLPLVFCMLSIALAYSCSLMETMMLQISLTIFGVAGGPVLSAFCLGIFFPYIKGVAAFIGQLVATVVCFFIAGGAVVSHVHPVGLPLDRSCGFDNTTEFDITDPSYGMVHPLRSDSWLVQIFRVSYQYYSIIALLVAIPLAHIAQVFTTNRTDVPINSDLLSAFVVRKPKQKEFCAITRRTRPIPFSGENDPLKVTDSAL</sequence>
<evidence type="ECO:0000256" key="12">
    <source>
        <dbReference type="SAM" id="Phobius"/>
    </source>
</evidence>
<feature type="transmembrane region" description="Helical" evidence="12">
    <location>
        <begin position="500"/>
        <end position="522"/>
    </location>
</feature>
<feature type="transmembrane region" description="Helical" evidence="12">
    <location>
        <begin position="443"/>
        <end position="460"/>
    </location>
</feature>
<keyword evidence="9 12" id="KW-0472">Membrane</keyword>
<evidence type="ECO:0000313" key="13">
    <source>
        <dbReference type="Proteomes" id="UP000036681"/>
    </source>
</evidence>
<feature type="transmembrane region" description="Helical" evidence="12">
    <location>
        <begin position="472"/>
        <end position="493"/>
    </location>
</feature>
<dbReference type="WBParaSite" id="ALUE_0000630601-mRNA-1">
    <property type="protein sequence ID" value="ALUE_0000630601-mRNA-1"/>
    <property type="gene ID" value="ALUE_0000630601"/>
</dbReference>
<keyword evidence="4" id="KW-1003">Cell membrane</keyword>
<feature type="transmembrane region" description="Helical" evidence="12">
    <location>
        <begin position="132"/>
        <end position="154"/>
    </location>
</feature>
<reference evidence="14" key="1">
    <citation type="submission" date="2023-03" db="UniProtKB">
        <authorList>
            <consortium name="WormBaseParasite"/>
        </authorList>
    </citation>
    <scope>IDENTIFICATION</scope>
</reference>
<keyword evidence="6 12" id="KW-1133">Transmembrane helix</keyword>
<evidence type="ECO:0000256" key="8">
    <source>
        <dbReference type="ARBA" id="ARBA00023065"/>
    </source>
</evidence>
<keyword evidence="10" id="KW-0739">Sodium transport</keyword>
<evidence type="ECO:0000256" key="6">
    <source>
        <dbReference type="ARBA" id="ARBA00022989"/>
    </source>
</evidence>
<feature type="transmembrane region" description="Helical" evidence="12">
    <location>
        <begin position="299"/>
        <end position="316"/>
    </location>
</feature>
<dbReference type="PROSITE" id="PS50283">
    <property type="entry name" value="NA_SOLUT_SYMP_3"/>
    <property type="match status" value="1"/>
</dbReference>
<dbReference type="InterPro" id="IPR001734">
    <property type="entry name" value="Na/solute_symporter"/>
</dbReference>
<feature type="transmembrane region" description="Helical" evidence="12">
    <location>
        <begin position="242"/>
        <end position="263"/>
    </location>
</feature>
<proteinExistence type="inferred from homology"/>
<evidence type="ECO:0000256" key="10">
    <source>
        <dbReference type="ARBA" id="ARBA00023201"/>
    </source>
</evidence>
<keyword evidence="13" id="KW-1185">Reference proteome</keyword>
<dbReference type="GO" id="GO:0005886">
    <property type="term" value="C:plasma membrane"/>
    <property type="evidence" value="ECO:0007669"/>
    <property type="project" value="UniProtKB-SubCell"/>
</dbReference>
<feature type="transmembrane region" description="Helical" evidence="12">
    <location>
        <begin position="380"/>
        <end position="399"/>
    </location>
</feature>
<feature type="transmembrane region" description="Helical" evidence="12">
    <location>
        <begin position="54"/>
        <end position="77"/>
    </location>
</feature>
<evidence type="ECO:0000256" key="7">
    <source>
        <dbReference type="ARBA" id="ARBA00023053"/>
    </source>
</evidence>
<evidence type="ECO:0000256" key="1">
    <source>
        <dbReference type="ARBA" id="ARBA00004651"/>
    </source>
</evidence>
<dbReference type="Proteomes" id="UP000036681">
    <property type="component" value="Unplaced"/>
</dbReference>
<comment type="similarity">
    <text evidence="2 11">Belongs to the sodium:solute symporter (SSF) (TC 2.A.21) family.</text>
</comment>
<keyword evidence="7" id="KW-0915">Sodium</keyword>
<evidence type="ECO:0000256" key="9">
    <source>
        <dbReference type="ARBA" id="ARBA00023136"/>
    </source>
</evidence>
<dbReference type="Gene3D" id="1.20.1730.10">
    <property type="entry name" value="Sodium/glucose cotransporter"/>
    <property type="match status" value="1"/>
</dbReference>
<dbReference type="InterPro" id="IPR038377">
    <property type="entry name" value="Na/Glc_symporter_sf"/>
</dbReference>